<organism evidence="1 2">
    <name type="scientific">Lupinus albus</name>
    <name type="common">White lupine</name>
    <name type="synonym">Lupinus termis</name>
    <dbReference type="NCBI Taxonomy" id="3870"/>
    <lineage>
        <taxon>Eukaryota</taxon>
        <taxon>Viridiplantae</taxon>
        <taxon>Streptophyta</taxon>
        <taxon>Embryophyta</taxon>
        <taxon>Tracheophyta</taxon>
        <taxon>Spermatophyta</taxon>
        <taxon>Magnoliopsida</taxon>
        <taxon>eudicotyledons</taxon>
        <taxon>Gunneridae</taxon>
        <taxon>Pentapetalae</taxon>
        <taxon>rosids</taxon>
        <taxon>fabids</taxon>
        <taxon>Fabales</taxon>
        <taxon>Fabaceae</taxon>
        <taxon>Papilionoideae</taxon>
        <taxon>50 kb inversion clade</taxon>
        <taxon>genistoids sensu lato</taxon>
        <taxon>core genistoids</taxon>
        <taxon>Genisteae</taxon>
        <taxon>Lupinus</taxon>
    </lineage>
</organism>
<comment type="caution">
    <text evidence="1">The sequence shown here is derived from an EMBL/GenBank/DDBJ whole genome shotgun (WGS) entry which is preliminary data.</text>
</comment>
<gene>
    <name evidence="1" type="ORF">Lalb_Chr10g0099211</name>
</gene>
<protein>
    <submittedName>
        <fullName evidence="1">Uncharacterized protein</fullName>
    </submittedName>
</protein>
<reference evidence="2" key="1">
    <citation type="journal article" date="2020" name="Nat. Commun.">
        <title>Genome sequence of the cluster root forming white lupin.</title>
        <authorList>
            <person name="Hufnagel B."/>
            <person name="Marques A."/>
            <person name="Soriano A."/>
            <person name="Marques L."/>
            <person name="Divol F."/>
            <person name="Doumas P."/>
            <person name="Sallet E."/>
            <person name="Mancinotti D."/>
            <person name="Carrere S."/>
            <person name="Marande W."/>
            <person name="Arribat S."/>
            <person name="Keller J."/>
            <person name="Huneau C."/>
            <person name="Blein T."/>
            <person name="Aime D."/>
            <person name="Laguerre M."/>
            <person name="Taylor J."/>
            <person name="Schubert V."/>
            <person name="Nelson M."/>
            <person name="Geu-Flores F."/>
            <person name="Crespi M."/>
            <person name="Gallardo-Guerrero K."/>
            <person name="Delaux P.-M."/>
            <person name="Salse J."/>
            <person name="Berges H."/>
            <person name="Guyot R."/>
            <person name="Gouzy J."/>
            <person name="Peret B."/>
        </authorList>
    </citation>
    <scope>NUCLEOTIDE SEQUENCE [LARGE SCALE GENOMIC DNA]</scope>
    <source>
        <strain evidence="2">cv. Amiga</strain>
    </source>
</reference>
<accession>A0A6A4PWC8</accession>
<keyword evidence="2" id="KW-1185">Reference proteome</keyword>
<proteinExistence type="predicted"/>
<name>A0A6A4PWC8_LUPAL</name>
<dbReference type="AlphaFoldDB" id="A0A6A4PWC8"/>
<dbReference type="EMBL" id="WOCE01000010">
    <property type="protein sequence ID" value="KAE9605616.1"/>
    <property type="molecule type" value="Genomic_DNA"/>
</dbReference>
<sequence>MENYHLGKGKDELFLSSYSQYQSSEMHITFSFSTHASLSSPALLFQENSNLLRSVQNLHSV</sequence>
<dbReference type="Proteomes" id="UP000447434">
    <property type="component" value="Chromosome 10"/>
</dbReference>
<evidence type="ECO:0000313" key="1">
    <source>
        <dbReference type="EMBL" id="KAE9605616.1"/>
    </source>
</evidence>
<evidence type="ECO:0000313" key="2">
    <source>
        <dbReference type="Proteomes" id="UP000447434"/>
    </source>
</evidence>